<keyword evidence="2" id="KW-1185">Reference proteome</keyword>
<dbReference type="Proteomes" id="UP000053605">
    <property type="component" value="Unassembled WGS sequence"/>
</dbReference>
<dbReference type="AlphaFoldDB" id="A0A091XPL7"/>
<proteinExistence type="predicted"/>
<name>A0A091XPL7_OPIHO</name>
<protein>
    <submittedName>
        <fullName evidence="1">Uncharacterized protein</fullName>
    </submittedName>
</protein>
<organism evidence="1 2">
    <name type="scientific">Opisthocomus hoazin</name>
    <name type="common">Hoatzin</name>
    <name type="synonym">Phasianus hoazin</name>
    <dbReference type="NCBI Taxonomy" id="30419"/>
    <lineage>
        <taxon>Eukaryota</taxon>
        <taxon>Metazoa</taxon>
        <taxon>Chordata</taxon>
        <taxon>Craniata</taxon>
        <taxon>Vertebrata</taxon>
        <taxon>Euteleostomi</taxon>
        <taxon>Archelosauria</taxon>
        <taxon>Archosauria</taxon>
        <taxon>Dinosauria</taxon>
        <taxon>Saurischia</taxon>
        <taxon>Theropoda</taxon>
        <taxon>Coelurosauria</taxon>
        <taxon>Aves</taxon>
        <taxon>Neognathae</taxon>
        <taxon>Neoaves</taxon>
        <taxon>Opisthocomiformes</taxon>
        <taxon>Opisthocomidae</taxon>
        <taxon>Opisthocomus</taxon>
    </lineage>
</organism>
<feature type="non-terminal residue" evidence="1">
    <location>
        <position position="1"/>
    </location>
</feature>
<feature type="non-terminal residue" evidence="1">
    <location>
        <position position="74"/>
    </location>
</feature>
<sequence length="74" mass="6866">DLAGPTAATAVPAVPVGVRAARARTVGSTIAIQAPVTQGAPIAVQTSTAQGGAPIAQGGAIAPIASQTPIAQGG</sequence>
<evidence type="ECO:0000313" key="1">
    <source>
        <dbReference type="EMBL" id="KFR14901.1"/>
    </source>
</evidence>
<accession>A0A091XPL7</accession>
<dbReference type="EMBL" id="KK735584">
    <property type="protein sequence ID" value="KFR14901.1"/>
    <property type="molecule type" value="Genomic_DNA"/>
</dbReference>
<gene>
    <name evidence="1" type="ORF">N306_06727</name>
</gene>
<reference evidence="1 2" key="1">
    <citation type="submission" date="2014-04" db="EMBL/GenBank/DDBJ databases">
        <title>Genome evolution of avian class.</title>
        <authorList>
            <person name="Zhang G."/>
            <person name="Li C."/>
        </authorList>
    </citation>
    <scope>NUCLEOTIDE SEQUENCE [LARGE SCALE GENOMIC DNA]</scope>
    <source>
        <strain evidence="1">BGI_N306</strain>
    </source>
</reference>
<evidence type="ECO:0000313" key="2">
    <source>
        <dbReference type="Proteomes" id="UP000053605"/>
    </source>
</evidence>